<organism evidence="1 2">
    <name type="scientific">Prorocentrum cordatum</name>
    <dbReference type="NCBI Taxonomy" id="2364126"/>
    <lineage>
        <taxon>Eukaryota</taxon>
        <taxon>Sar</taxon>
        <taxon>Alveolata</taxon>
        <taxon>Dinophyceae</taxon>
        <taxon>Prorocentrales</taxon>
        <taxon>Prorocentraceae</taxon>
        <taxon>Prorocentrum</taxon>
    </lineage>
</organism>
<name>A0ABN9Q9X9_9DINO</name>
<sequence length="233" mass="25866">MWCTNDSRPCLLTARLSAAVVPWLPPSWILVIVCLGRFHLNTGVALNPTQEAAGRAGSKCCQIEFGILEPVFYNVSDGLSSIQLTMSSLAGSNAEVKDKICIQPQGKLSLRDCNNAEYRTSDDHTVFKLLDVKTLPDDICEGDEAIKECGDFDEWKIVLVENGLQTSRSDAAFPDLAAKDWGTSKYQSESLWGARKRFVGERYLKAFGHWRAPPFSAFGFESGMPPYRRHGQL</sequence>
<evidence type="ECO:0008006" key="3">
    <source>
        <dbReference type="Google" id="ProtNLM"/>
    </source>
</evidence>
<keyword evidence="2" id="KW-1185">Reference proteome</keyword>
<evidence type="ECO:0000313" key="1">
    <source>
        <dbReference type="EMBL" id="CAK0802636.1"/>
    </source>
</evidence>
<gene>
    <name evidence="1" type="ORF">PCOR1329_LOCUS10090</name>
</gene>
<evidence type="ECO:0000313" key="2">
    <source>
        <dbReference type="Proteomes" id="UP001189429"/>
    </source>
</evidence>
<reference evidence="1" key="1">
    <citation type="submission" date="2023-10" db="EMBL/GenBank/DDBJ databases">
        <authorList>
            <person name="Chen Y."/>
            <person name="Shah S."/>
            <person name="Dougan E. K."/>
            <person name="Thang M."/>
            <person name="Chan C."/>
        </authorList>
    </citation>
    <scope>NUCLEOTIDE SEQUENCE [LARGE SCALE GENOMIC DNA]</scope>
</reference>
<protein>
    <recommendedName>
        <fullName evidence="3">Ricin B lectin domain-containing protein</fullName>
    </recommendedName>
</protein>
<accession>A0ABN9Q9X9</accession>
<dbReference type="Proteomes" id="UP001189429">
    <property type="component" value="Unassembled WGS sequence"/>
</dbReference>
<dbReference type="EMBL" id="CAUYUJ010002847">
    <property type="protein sequence ID" value="CAK0802636.1"/>
    <property type="molecule type" value="Genomic_DNA"/>
</dbReference>
<proteinExistence type="predicted"/>
<comment type="caution">
    <text evidence="1">The sequence shown here is derived from an EMBL/GenBank/DDBJ whole genome shotgun (WGS) entry which is preliminary data.</text>
</comment>